<dbReference type="Proteomes" id="UP001163846">
    <property type="component" value="Unassembled WGS sequence"/>
</dbReference>
<name>A0AA38UBD7_9AGAR</name>
<keyword evidence="2" id="KW-1185">Reference proteome</keyword>
<organism evidence="1 2">
    <name type="scientific">Lentinula raphanica</name>
    <dbReference type="NCBI Taxonomy" id="153919"/>
    <lineage>
        <taxon>Eukaryota</taxon>
        <taxon>Fungi</taxon>
        <taxon>Dikarya</taxon>
        <taxon>Basidiomycota</taxon>
        <taxon>Agaricomycotina</taxon>
        <taxon>Agaricomycetes</taxon>
        <taxon>Agaricomycetidae</taxon>
        <taxon>Agaricales</taxon>
        <taxon>Marasmiineae</taxon>
        <taxon>Omphalotaceae</taxon>
        <taxon>Lentinula</taxon>
    </lineage>
</organism>
<reference evidence="1" key="1">
    <citation type="submission" date="2022-08" db="EMBL/GenBank/DDBJ databases">
        <authorList>
            <consortium name="DOE Joint Genome Institute"/>
            <person name="Min B."/>
            <person name="Riley R."/>
            <person name="Sierra-Patev S."/>
            <person name="Naranjo-Ortiz M."/>
            <person name="Looney B."/>
            <person name="Konkel Z."/>
            <person name="Slot J.C."/>
            <person name="Sakamoto Y."/>
            <person name="Steenwyk J.L."/>
            <person name="Rokas A."/>
            <person name="Carro J."/>
            <person name="Camarero S."/>
            <person name="Ferreira P."/>
            <person name="Molpeceres G."/>
            <person name="Ruiz-Duenas F.J."/>
            <person name="Serrano A."/>
            <person name="Henrissat B."/>
            <person name="Drula E."/>
            <person name="Hughes K.W."/>
            <person name="Mata J.L."/>
            <person name="Ishikawa N.K."/>
            <person name="Vargas-Isla R."/>
            <person name="Ushijima S."/>
            <person name="Smith C.A."/>
            <person name="Ahrendt S."/>
            <person name="Andreopoulos W."/>
            <person name="He G."/>
            <person name="Labutti K."/>
            <person name="Lipzen A."/>
            <person name="Ng V."/>
            <person name="Sandor L."/>
            <person name="Barry K."/>
            <person name="Martinez A.T."/>
            <person name="Xiao Y."/>
            <person name="Gibbons J.G."/>
            <person name="Terashima K."/>
            <person name="Hibbett D.S."/>
            <person name="Grigoriev I.V."/>
        </authorList>
    </citation>
    <scope>NUCLEOTIDE SEQUENCE</scope>
    <source>
        <strain evidence="1">TFB9207</strain>
    </source>
</reference>
<gene>
    <name evidence="1" type="ORF">F5878DRAFT_663116</name>
</gene>
<dbReference type="EMBL" id="MU806334">
    <property type="protein sequence ID" value="KAJ3836264.1"/>
    <property type="molecule type" value="Genomic_DNA"/>
</dbReference>
<evidence type="ECO:0000313" key="2">
    <source>
        <dbReference type="Proteomes" id="UP001163846"/>
    </source>
</evidence>
<protein>
    <submittedName>
        <fullName evidence="1">Uncharacterized protein</fullName>
    </submittedName>
</protein>
<evidence type="ECO:0000313" key="1">
    <source>
        <dbReference type="EMBL" id="KAJ3836264.1"/>
    </source>
</evidence>
<dbReference type="AlphaFoldDB" id="A0AA38UBD7"/>
<accession>A0AA38UBD7</accession>
<sequence length="316" mass="36360">MDQVSHGSTNGPVLDDIFLQTFQEGHVLLIGNRNFCLNSDLLHVHPSTALSSYKIGHARFMNPAARSLAINQARQYAEQYSQYYPTGDWKEWRYLDDVMLHLWPSLDDETAKSWVEVLAVLMTRTLTKGKDIWLIECYNKPGQSPSQVEETAFLWVKPLLISADDEALVQVENDYPVISERNCQYPDHRLLGKIQENFNFDHVRIYAKSHAGFPGSSRKAEWEAQDAAWAQEYKEYVEKKQRSGRKTSGNQPKNFSDAFYYYKFIYGYLDGLRDAKAISEEQVLNWDTNVLSPFLADLIQVTEKKARRARPTSTTG</sequence>
<proteinExistence type="predicted"/>
<comment type="caution">
    <text evidence="1">The sequence shown here is derived from an EMBL/GenBank/DDBJ whole genome shotgun (WGS) entry which is preliminary data.</text>
</comment>